<dbReference type="Proteomes" id="UP000015105">
    <property type="component" value="Chromosome 3D"/>
</dbReference>
<reference evidence="3" key="4">
    <citation type="submission" date="2019-03" db="UniProtKB">
        <authorList>
            <consortium name="EnsemblPlants"/>
        </authorList>
    </citation>
    <scope>IDENTIFICATION</scope>
</reference>
<accession>A0A453EL39</accession>
<sequence>MSGPILILLIGLSGSLDSKVLRNPKDRSRHSGQSCSPHDNSNSVQGALSTVHPKTRMEMALGRRT</sequence>
<reference evidence="3" key="5">
    <citation type="journal article" date="2021" name="G3 (Bethesda)">
        <title>Aegilops tauschii genome assembly Aet v5.0 features greater sequence contiguity and improved annotation.</title>
        <authorList>
            <person name="Wang L."/>
            <person name="Zhu T."/>
            <person name="Rodriguez J.C."/>
            <person name="Deal K.R."/>
            <person name="Dubcovsky J."/>
            <person name="McGuire P.E."/>
            <person name="Lux T."/>
            <person name="Spannagl M."/>
            <person name="Mayer K.F.X."/>
            <person name="Baldrich P."/>
            <person name="Meyers B.C."/>
            <person name="Huo N."/>
            <person name="Gu Y.Q."/>
            <person name="Zhou H."/>
            <person name="Devos K.M."/>
            <person name="Bennetzen J.L."/>
            <person name="Unver T."/>
            <person name="Budak H."/>
            <person name="Gulick P.J."/>
            <person name="Galiba G."/>
            <person name="Kalapos B."/>
            <person name="Nelson D.R."/>
            <person name="Li P."/>
            <person name="You F.M."/>
            <person name="Luo M.C."/>
            <person name="Dvorak J."/>
        </authorList>
    </citation>
    <scope>NUCLEOTIDE SEQUENCE [LARGE SCALE GENOMIC DNA]</scope>
    <source>
        <strain evidence="3">cv. AL8/78</strain>
    </source>
</reference>
<dbReference type="AlphaFoldDB" id="A0A453EL39"/>
<feature type="compositionally biased region" description="Polar residues" evidence="1">
    <location>
        <begin position="31"/>
        <end position="48"/>
    </location>
</feature>
<evidence type="ECO:0000256" key="1">
    <source>
        <dbReference type="SAM" id="MobiDB-lite"/>
    </source>
</evidence>
<reference evidence="4" key="2">
    <citation type="journal article" date="2017" name="Nat. Plants">
        <title>The Aegilops tauschii genome reveals multiple impacts of transposons.</title>
        <authorList>
            <person name="Zhao G."/>
            <person name="Zou C."/>
            <person name="Li K."/>
            <person name="Wang K."/>
            <person name="Li T."/>
            <person name="Gao L."/>
            <person name="Zhang X."/>
            <person name="Wang H."/>
            <person name="Yang Z."/>
            <person name="Liu X."/>
            <person name="Jiang W."/>
            <person name="Mao L."/>
            <person name="Kong X."/>
            <person name="Jiao Y."/>
            <person name="Jia J."/>
        </authorList>
    </citation>
    <scope>NUCLEOTIDE SEQUENCE [LARGE SCALE GENOMIC DNA]</scope>
    <source>
        <strain evidence="4">cv. AL8/78</strain>
    </source>
</reference>
<feature type="region of interest" description="Disordered" evidence="1">
    <location>
        <begin position="18"/>
        <end position="65"/>
    </location>
</feature>
<evidence type="ECO:0000313" key="4">
    <source>
        <dbReference type="Proteomes" id="UP000015105"/>
    </source>
</evidence>
<keyword evidence="2" id="KW-0732">Signal</keyword>
<feature type="chain" id="PRO_5019402376" evidence="2">
    <location>
        <begin position="19"/>
        <end position="65"/>
    </location>
</feature>
<dbReference type="Gramene" id="AET3Gv20384800.3">
    <property type="protein sequence ID" value="AET3Gv20384800.3"/>
    <property type="gene ID" value="AET3Gv20384800"/>
</dbReference>
<organism evidence="3 4">
    <name type="scientific">Aegilops tauschii subsp. strangulata</name>
    <name type="common">Goatgrass</name>
    <dbReference type="NCBI Taxonomy" id="200361"/>
    <lineage>
        <taxon>Eukaryota</taxon>
        <taxon>Viridiplantae</taxon>
        <taxon>Streptophyta</taxon>
        <taxon>Embryophyta</taxon>
        <taxon>Tracheophyta</taxon>
        <taxon>Spermatophyta</taxon>
        <taxon>Magnoliopsida</taxon>
        <taxon>Liliopsida</taxon>
        <taxon>Poales</taxon>
        <taxon>Poaceae</taxon>
        <taxon>BOP clade</taxon>
        <taxon>Pooideae</taxon>
        <taxon>Triticodae</taxon>
        <taxon>Triticeae</taxon>
        <taxon>Triticinae</taxon>
        <taxon>Aegilops</taxon>
    </lineage>
</organism>
<proteinExistence type="predicted"/>
<keyword evidence="4" id="KW-1185">Reference proteome</keyword>
<protein>
    <submittedName>
        <fullName evidence="3">Uncharacterized protein</fullName>
    </submittedName>
</protein>
<reference evidence="4" key="1">
    <citation type="journal article" date="2014" name="Science">
        <title>Ancient hybridizations among the ancestral genomes of bread wheat.</title>
        <authorList>
            <consortium name="International Wheat Genome Sequencing Consortium,"/>
            <person name="Marcussen T."/>
            <person name="Sandve S.R."/>
            <person name="Heier L."/>
            <person name="Spannagl M."/>
            <person name="Pfeifer M."/>
            <person name="Jakobsen K.S."/>
            <person name="Wulff B.B."/>
            <person name="Steuernagel B."/>
            <person name="Mayer K.F."/>
            <person name="Olsen O.A."/>
        </authorList>
    </citation>
    <scope>NUCLEOTIDE SEQUENCE [LARGE SCALE GENOMIC DNA]</scope>
    <source>
        <strain evidence="4">cv. AL8/78</strain>
    </source>
</reference>
<reference evidence="3" key="3">
    <citation type="journal article" date="2017" name="Nature">
        <title>Genome sequence of the progenitor of the wheat D genome Aegilops tauschii.</title>
        <authorList>
            <person name="Luo M.C."/>
            <person name="Gu Y.Q."/>
            <person name="Puiu D."/>
            <person name="Wang H."/>
            <person name="Twardziok S.O."/>
            <person name="Deal K.R."/>
            <person name="Huo N."/>
            <person name="Zhu T."/>
            <person name="Wang L."/>
            <person name="Wang Y."/>
            <person name="McGuire P.E."/>
            <person name="Liu S."/>
            <person name="Long H."/>
            <person name="Ramasamy R.K."/>
            <person name="Rodriguez J.C."/>
            <person name="Van S.L."/>
            <person name="Yuan L."/>
            <person name="Wang Z."/>
            <person name="Xia Z."/>
            <person name="Xiao L."/>
            <person name="Anderson O.D."/>
            <person name="Ouyang S."/>
            <person name="Liang Y."/>
            <person name="Zimin A.V."/>
            <person name="Pertea G."/>
            <person name="Qi P."/>
            <person name="Bennetzen J.L."/>
            <person name="Dai X."/>
            <person name="Dawson M.W."/>
            <person name="Muller H.G."/>
            <person name="Kugler K."/>
            <person name="Rivarola-Duarte L."/>
            <person name="Spannagl M."/>
            <person name="Mayer K.F.X."/>
            <person name="Lu F.H."/>
            <person name="Bevan M.W."/>
            <person name="Leroy P."/>
            <person name="Li P."/>
            <person name="You F.M."/>
            <person name="Sun Q."/>
            <person name="Liu Z."/>
            <person name="Lyons E."/>
            <person name="Wicker T."/>
            <person name="Salzberg S.L."/>
            <person name="Devos K.M."/>
            <person name="Dvorak J."/>
        </authorList>
    </citation>
    <scope>NUCLEOTIDE SEQUENCE [LARGE SCALE GENOMIC DNA]</scope>
    <source>
        <strain evidence="3">cv. AL8/78</strain>
    </source>
</reference>
<evidence type="ECO:0000256" key="2">
    <source>
        <dbReference type="SAM" id="SignalP"/>
    </source>
</evidence>
<evidence type="ECO:0000313" key="3">
    <source>
        <dbReference type="EnsemblPlants" id="AET3Gv20384800.3"/>
    </source>
</evidence>
<feature type="signal peptide" evidence="2">
    <location>
        <begin position="1"/>
        <end position="18"/>
    </location>
</feature>
<name>A0A453EL39_AEGTS</name>
<dbReference type="EnsemblPlants" id="AET3Gv20384800.3">
    <property type="protein sequence ID" value="AET3Gv20384800.3"/>
    <property type="gene ID" value="AET3Gv20384800"/>
</dbReference>